<keyword evidence="3" id="KW-1185">Reference proteome</keyword>
<reference evidence="2 3" key="1">
    <citation type="submission" date="2023-07" db="EMBL/GenBank/DDBJ databases">
        <title>Sequencing the genomes of 1000 actinobacteria strains.</title>
        <authorList>
            <person name="Klenk H.-P."/>
        </authorList>
    </citation>
    <scope>NUCLEOTIDE SEQUENCE [LARGE SCALE GENOMIC DNA]</scope>
    <source>
        <strain evidence="2 3">DSM 20167</strain>
    </source>
</reference>
<keyword evidence="1" id="KW-1133">Transmembrane helix</keyword>
<protein>
    <recommendedName>
        <fullName evidence="4">Integral membrane protein</fullName>
    </recommendedName>
</protein>
<dbReference type="RefSeq" id="WP_310292778.1">
    <property type="nucleotide sequence ID" value="NZ_BAAAWO010000001.1"/>
</dbReference>
<comment type="caution">
    <text evidence="2">The sequence shown here is derived from an EMBL/GenBank/DDBJ whole genome shotgun (WGS) entry which is preliminary data.</text>
</comment>
<keyword evidence="1" id="KW-0472">Membrane</keyword>
<name>A0ABU2BQN2_9MICC</name>
<evidence type="ECO:0000256" key="1">
    <source>
        <dbReference type="SAM" id="Phobius"/>
    </source>
</evidence>
<organism evidence="2 3">
    <name type="scientific">Paeniglutamicibacter sulfureus</name>
    <dbReference type="NCBI Taxonomy" id="43666"/>
    <lineage>
        <taxon>Bacteria</taxon>
        <taxon>Bacillati</taxon>
        <taxon>Actinomycetota</taxon>
        <taxon>Actinomycetes</taxon>
        <taxon>Micrococcales</taxon>
        <taxon>Micrococcaceae</taxon>
        <taxon>Paeniglutamicibacter</taxon>
    </lineage>
</organism>
<sequence length="308" mass="31217">MRIATAARNILAIVLLMLAVLLGAGSLLGSAATTVVHTPEPLQRILSPLATDPQLRQVLPDELGAALEERITGGAAVPPQLAGALQNAIAAAGAAMLDDPGFPGAWEQTIEEARADFTARMAEAKGAEQVTLRLDLAPLLGSGWDTLQTSLEGSVLGALLPTEVSMPPAVLETGWPDAQQLPTPTLNTWLAVARGWPWLLAGAVVAAAAGLLLATRGGRPWAVFAAGCTALALGGAARLWFAVLGPVIAPAQGAGVESLVTGRLLGALEEEVGRFAAILGGGGIVLVIAGIGWATVAGLAAHRAPRRG</sequence>
<keyword evidence="1" id="KW-0812">Transmembrane</keyword>
<feature type="transmembrane region" description="Helical" evidence="1">
    <location>
        <begin position="221"/>
        <end position="241"/>
    </location>
</feature>
<evidence type="ECO:0008006" key="4">
    <source>
        <dbReference type="Google" id="ProtNLM"/>
    </source>
</evidence>
<proteinExistence type="predicted"/>
<accession>A0ABU2BQN2</accession>
<feature type="transmembrane region" description="Helical" evidence="1">
    <location>
        <begin position="275"/>
        <end position="301"/>
    </location>
</feature>
<feature type="transmembrane region" description="Helical" evidence="1">
    <location>
        <begin position="195"/>
        <end position="214"/>
    </location>
</feature>
<evidence type="ECO:0000313" key="3">
    <source>
        <dbReference type="Proteomes" id="UP001183817"/>
    </source>
</evidence>
<dbReference type="Proteomes" id="UP001183817">
    <property type="component" value="Unassembled WGS sequence"/>
</dbReference>
<dbReference type="EMBL" id="JAVDYI010000001">
    <property type="protein sequence ID" value="MDR7360058.1"/>
    <property type="molecule type" value="Genomic_DNA"/>
</dbReference>
<gene>
    <name evidence="2" type="ORF">J2S64_003749</name>
</gene>
<evidence type="ECO:0000313" key="2">
    <source>
        <dbReference type="EMBL" id="MDR7360058.1"/>
    </source>
</evidence>